<gene>
    <name evidence="1" type="ORF">AOE01nite_08520</name>
</gene>
<organism evidence="1 2">
    <name type="scientific">Acetobacter oeni</name>
    <dbReference type="NCBI Taxonomy" id="304077"/>
    <lineage>
        <taxon>Bacteria</taxon>
        <taxon>Pseudomonadati</taxon>
        <taxon>Pseudomonadota</taxon>
        <taxon>Alphaproteobacteria</taxon>
        <taxon>Acetobacterales</taxon>
        <taxon>Acetobacteraceae</taxon>
        <taxon>Acetobacter</taxon>
    </lineage>
</organism>
<dbReference type="Proteomes" id="UP000321746">
    <property type="component" value="Unassembled WGS sequence"/>
</dbReference>
<name>A0A511XI53_9PROT</name>
<comment type="caution">
    <text evidence="1">The sequence shown here is derived from an EMBL/GenBank/DDBJ whole genome shotgun (WGS) entry which is preliminary data.</text>
</comment>
<dbReference type="EMBL" id="BJYG01000007">
    <property type="protein sequence ID" value="GEN62628.1"/>
    <property type="molecule type" value="Genomic_DNA"/>
</dbReference>
<dbReference type="RefSeq" id="WP_242011913.1">
    <property type="nucleotide sequence ID" value="NZ_BJYG01000007.1"/>
</dbReference>
<keyword evidence="2" id="KW-1185">Reference proteome</keyword>
<dbReference type="AlphaFoldDB" id="A0A511XI53"/>
<sequence length="96" mass="10837">MLRRMPAHRFVMRVSGGKTTYVFADPLVCACLYVGDSIAYRRYRQYQQMQQLAEERRLSAETYSDPAWDWDAWGGVGPGYGPGFGTTVGPTYGTGW</sequence>
<evidence type="ECO:0000313" key="2">
    <source>
        <dbReference type="Proteomes" id="UP000321746"/>
    </source>
</evidence>
<proteinExistence type="predicted"/>
<evidence type="ECO:0000313" key="1">
    <source>
        <dbReference type="EMBL" id="GEN62628.1"/>
    </source>
</evidence>
<protein>
    <submittedName>
        <fullName evidence="1">Uncharacterized protein</fullName>
    </submittedName>
</protein>
<accession>A0A511XI53</accession>
<reference evidence="1 2" key="1">
    <citation type="submission" date="2019-07" db="EMBL/GenBank/DDBJ databases">
        <title>Whole genome shotgun sequence of Acetobacter oeni NBRC 105207.</title>
        <authorList>
            <person name="Hosoyama A."/>
            <person name="Uohara A."/>
            <person name="Ohji S."/>
            <person name="Ichikawa N."/>
        </authorList>
    </citation>
    <scope>NUCLEOTIDE SEQUENCE [LARGE SCALE GENOMIC DNA]</scope>
    <source>
        <strain evidence="1 2">NBRC 105207</strain>
    </source>
</reference>